<dbReference type="Proteomes" id="UP000095283">
    <property type="component" value="Unplaced"/>
</dbReference>
<protein>
    <submittedName>
        <fullName evidence="2">Uncharacterized protein</fullName>
    </submittedName>
</protein>
<reference evidence="2" key="1">
    <citation type="submission" date="2016-11" db="UniProtKB">
        <authorList>
            <consortium name="WormBaseParasite"/>
        </authorList>
    </citation>
    <scope>IDENTIFICATION</scope>
</reference>
<organism evidence="1 2">
    <name type="scientific">Heterorhabditis bacteriophora</name>
    <name type="common">Entomopathogenic nematode worm</name>
    <dbReference type="NCBI Taxonomy" id="37862"/>
    <lineage>
        <taxon>Eukaryota</taxon>
        <taxon>Metazoa</taxon>
        <taxon>Ecdysozoa</taxon>
        <taxon>Nematoda</taxon>
        <taxon>Chromadorea</taxon>
        <taxon>Rhabditida</taxon>
        <taxon>Rhabditina</taxon>
        <taxon>Rhabditomorpha</taxon>
        <taxon>Strongyloidea</taxon>
        <taxon>Heterorhabditidae</taxon>
        <taxon>Heterorhabditis</taxon>
    </lineage>
</organism>
<evidence type="ECO:0000313" key="2">
    <source>
        <dbReference type="WBParaSite" id="Hba_03116"/>
    </source>
</evidence>
<name>A0A1I7WDZ1_HETBA</name>
<proteinExistence type="predicted"/>
<keyword evidence="1" id="KW-1185">Reference proteome</keyword>
<dbReference type="WBParaSite" id="Hba_03116">
    <property type="protein sequence ID" value="Hba_03116"/>
    <property type="gene ID" value="Hba_03116"/>
</dbReference>
<sequence length="71" mass="8443">MNIVFRKSKILKRNLFQIYIINAFSFVTSPKVARDFRKTTDSIKCMKVDLNMMIYSDFGMVYNIMHINDLI</sequence>
<accession>A0A1I7WDZ1</accession>
<evidence type="ECO:0000313" key="1">
    <source>
        <dbReference type="Proteomes" id="UP000095283"/>
    </source>
</evidence>
<dbReference type="AlphaFoldDB" id="A0A1I7WDZ1"/>